<evidence type="ECO:0000313" key="3">
    <source>
        <dbReference type="Proteomes" id="UP000037923"/>
    </source>
</evidence>
<proteinExistence type="predicted"/>
<keyword evidence="1" id="KW-0732">Signal</keyword>
<sequence length="122" mass="13770">MRRCPLLCLQFLLATPFDHQPIAVPSIPTFNSVVQNILPAKSELSRVDEVSLLLKHLPGACDRAKGLQHDSQYASRYYRARFHRGSQLQQKQLRQVTSLSLPAAQQWARGCLIPVTDPFQCS</sequence>
<evidence type="ECO:0000313" key="2">
    <source>
        <dbReference type="EMBL" id="KPA80755.1"/>
    </source>
</evidence>
<reference evidence="2 3" key="1">
    <citation type="submission" date="2015-07" db="EMBL/GenBank/DDBJ databases">
        <title>High-quality genome of monoxenous trypanosomatid Leptomonas pyrrhocoris.</title>
        <authorList>
            <person name="Flegontov P."/>
            <person name="Butenko A."/>
            <person name="Firsov S."/>
            <person name="Vlcek C."/>
            <person name="Logacheva M.D."/>
            <person name="Field M."/>
            <person name="Filatov D."/>
            <person name="Flegontova O."/>
            <person name="Gerasimov E."/>
            <person name="Jackson A.P."/>
            <person name="Kelly S."/>
            <person name="Opperdoes F."/>
            <person name="O'Reilly A."/>
            <person name="Votypka J."/>
            <person name="Yurchenko V."/>
            <person name="Lukes J."/>
        </authorList>
    </citation>
    <scope>NUCLEOTIDE SEQUENCE [LARGE SCALE GENOMIC DNA]</scope>
    <source>
        <strain evidence="2">H10</strain>
    </source>
</reference>
<dbReference type="OMA" id="VKKDMLH"/>
<accession>A0A0M9G221</accession>
<feature type="chain" id="PRO_5005835993" evidence="1">
    <location>
        <begin position="20"/>
        <end position="122"/>
    </location>
</feature>
<evidence type="ECO:0000256" key="1">
    <source>
        <dbReference type="SAM" id="SignalP"/>
    </source>
</evidence>
<protein>
    <submittedName>
        <fullName evidence="2">Uncharacterized protein</fullName>
    </submittedName>
</protein>
<dbReference type="VEuPathDB" id="TriTrypDB:LpyrH10_07_0160"/>
<keyword evidence="3" id="KW-1185">Reference proteome</keyword>
<gene>
    <name evidence="2" type="ORF">ABB37_04209</name>
</gene>
<dbReference type="RefSeq" id="XP_015659194.1">
    <property type="nucleotide sequence ID" value="XM_015801793.1"/>
</dbReference>
<dbReference type="OrthoDB" id="270962at2759"/>
<dbReference type="GeneID" id="26904500"/>
<organism evidence="2 3">
    <name type="scientific">Leptomonas pyrrhocoris</name>
    <name type="common">Firebug parasite</name>
    <dbReference type="NCBI Taxonomy" id="157538"/>
    <lineage>
        <taxon>Eukaryota</taxon>
        <taxon>Discoba</taxon>
        <taxon>Euglenozoa</taxon>
        <taxon>Kinetoplastea</taxon>
        <taxon>Metakinetoplastina</taxon>
        <taxon>Trypanosomatida</taxon>
        <taxon>Trypanosomatidae</taxon>
        <taxon>Leishmaniinae</taxon>
        <taxon>Leptomonas</taxon>
    </lineage>
</organism>
<comment type="caution">
    <text evidence="2">The sequence shown here is derived from an EMBL/GenBank/DDBJ whole genome shotgun (WGS) entry which is preliminary data.</text>
</comment>
<name>A0A0M9G221_LEPPY</name>
<dbReference type="Proteomes" id="UP000037923">
    <property type="component" value="Unassembled WGS sequence"/>
</dbReference>
<feature type="signal peptide" evidence="1">
    <location>
        <begin position="1"/>
        <end position="19"/>
    </location>
</feature>
<dbReference type="EMBL" id="LGTL01000007">
    <property type="protein sequence ID" value="KPA80755.1"/>
    <property type="molecule type" value="Genomic_DNA"/>
</dbReference>
<dbReference type="AlphaFoldDB" id="A0A0M9G221"/>